<dbReference type="WBParaSite" id="Hba_14487">
    <property type="protein sequence ID" value="Hba_14487"/>
    <property type="gene ID" value="Hba_14487"/>
</dbReference>
<protein>
    <submittedName>
        <fullName evidence="3">Protein TIFY 6B-like</fullName>
    </submittedName>
</protein>
<evidence type="ECO:0000313" key="3">
    <source>
        <dbReference type="WBParaSite" id="Hba_14487"/>
    </source>
</evidence>
<dbReference type="Proteomes" id="UP000095283">
    <property type="component" value="Unplaced"/>
</dbReference>
<proteinExistence type="predicted"/>
<feature type="chain" id="PRO_5009311119" evidence="1">
    <location>
        <begin position="40"/>
        <end position="287"/>
    </location>
</feature>
<evidence type="ECO:0000256" key="1">
    <source>
        <dbReference type="SAM" id="SignalP"/>
    </source>
</evidence>
<keyword evidence="1" id="KW-0732">Signal</keyword>
<reference evidence="3" key="1">
    <citation type="submission" date="2016-11" db="UniProtKB">
        <authorList>
            <consortium name="WormBaseParasite"/>
        </authorList>
    </citation>
    <scope>IDENTIFICATION</scope>
</reference>
<keyword evidence="2" id="KW-1185">Reference proteome</keyword>
<accession>A0A1I7X9Y0</accession>
<evidence type="ECO:0000313" key="2">
    <source>
        <dbReference type="Proteomes" id="UP000095283"/>
    </source>
</evidence>
<sequence>MTPIRLSPSDPGTHLIRRFETVLLKHLALLALLICHTSSQDDVTVPIHRNPYGIVANSADVATFHINAPLYHKNMVFHPVLPKSETKYFPPPEISVPHRLTTSNAHLVKRQLFGLPSKSSQDRFYQSSLSHVSRANGVILHTTRRPEHAHGISLQEQIIQAPPLWVTHSHSGTKMKFIINNLGQSEQVIQQFRRGSNGGAPYVIPSNEESTTKSFESDEFKKIAQKIIKEELNKAKIAKFGKSSGKVEENSSGRATNGLEFSGYTGGGEEAVGVLSYFVTSVQVLTN</sequence>
<feature type="signal peptide" evidence="1">
    <location>
        <begin position="1"/>
        <end position="39"/>
    </location>
</feature>
<dbReference type="AlphaFoldDB" id="A0A1I7X9Y0"/>
<organism evidence="2 3">
    <name type="scientific">Heterorhabditis bacteriophora</name>
    <name type="common">Entomopathogenic nematode worm</name>
    <dbReference type="NCBI Taxonomy" id="37862"/>
    <lineage>
        <taxon>Eukaryota</taxon>
        <taxon>Metazoa</taxon>
        <taxon>Ecdysozoa</taxon>
        <taxon>Nematoda</taxon>
        <taxon>Chromadorea</taxon>
        <taxon>Rhabditida</taxon>
        <taxon>Rhabditina</taxon>
        <taxon>Rhabditomorpha</taxon>
        <taxon>Strongyloidea</taxon>
        <taxon>Heterorhabditidae</taxon>
        <taxon>Heterorhabditis</taxon>
    </lineage>
</organism>
<name>A0A1I7X9Y0_HETBA</name>